<dbReference type="Gene3D" id="3.20.20.190">
    <property type="entry name" value="Phosphatidylinositol (PI) phosphodiesterase"/>
    <property type="match status" value="1"/>
</dbReference>
<dbReference type="PANTHER" id="PTHR46211:SF14">
    <property type="entry name" value="GLYCEROPHOSPHODIESTER PHOSPHODIESTERASE"/>
    <property type="match status" value="1"/>
</dbReference>
<proteinExistence type="predicted"/>
<name>A0A0D5CHA4_9MICO</name>
<dbReference type="Pfam" id="PF03009">
    <property type="entry name" value="GDPD"/>
    <property type="match status" value="1"/>
</dbReference>
<dbReference type="AlphaFoldDB" id="A0A0D5CHA4"/>
<feature type="domain" description="GP-PDE" evidence="1">
    <location>
        <begin position="12"/>
        <end position="249"/>
    </location>
</feature>
<evidence type="ECO:0000313" key="2">
    <source>
        <dbReference type="EMBL" id="AJW79016.1"/>
    </source>
</evidence>
<dbReference type="GO" id="GO:0008081">
    <property type="term" value="F:phosphoric diester hydrolase activity"/>
    <property type="evidence" value="ECO:0007669"/>
    <property type="project" value="InterPro"/>
</dbReference>
<dbReference type="PATRIC" id="fig|33014.5.peg.1591"/>
<dbReference type="KEGG" id="cmh:VO01_07640"/>
<dbReference type="GO" id="GO:0006629">
    <property type="term" value="P:lipid metabolic process"/>
    <property type="evidence" value="ECO:0007669"/>
    <property type="project" value="InterPro"/>
</dbReference>
<reference evidence="2 3" key="1">
    <citation type="journal article" date="2015" name="Genome Announc.">
        <title>Complete Genome Sequence of Clavibacter michiganensis subsp. insidiosus R1-1 Using PacBio Single-Molecule Real-Time Technology.</title>
        <authorList>
            <person name="Lu Y."/>
            <person name="Samac D.A."/>
            <person name="Glazebrook J."/>
            <person name="Ishimaru C.A."/>
        </authorList>
    </citation>
    <scope>NUCLEOTIDE SEQUENCE [LARGE SCALE GENOMIC DNA]</scope>
    <source>
        <strain evidence="2 3">R1-1</strain>
    </source>
</reference>
<dbReference type="InterPro" id="IPR017946">
    <property type="entry name" value="PLC-like_Pdiesterase_TIM-brl"/>
</dbReference>
<organism evidence="2 3">
    <name type="scientific">Clavibacter michiganensis subsp. insidiosus</name>
    <dbReference type="NCBI Taxonomy" id="33014"/>
    <lineage>
        <taxon>Bacteria</taxon>
        <taxon>Bacillati</taxon>
        <taxon>Actinomycetota</taxon>
        <taxon>Actinomycetes</taxon>
        <taxon>Micrococcales</taxon>
        <taxon>Microbacteriaceae</taxon>
        <taxon>Clavibacter</taxon>
    </lineage>
</organism>
<sequence length="262" mass="27592">MTRGAWFSGDVPRVLAHRGWTGSGAVENTLDAFRAARELGVTHLETDVHVTADGACVLWHDADLRRLTGRPGRVRDSTLAELRAIDLGSGARVATLAELLAALPDARLNIDVKGADAPAAVARAIRAADAVDRVLVTSFSGSRRRRALALLPGAATSADAGRLVLAVLGARLGLAPVIRLALRGVDAVQMPCRVLGIRTASPTMVARLARAVREVHVWTVDDPDEMIRLVRAGVRGVVTDRPDLALAALGGRDWDSPGNPGS</sequence>
<evidence type="ECO:0000259" key="1">
    <source>
        <dbReference type="PROSITE" id="PS51704"/>
    </source>
</evidence>
<evidence type="ECO:0000313" key="3">
    <source>
        <dbReference type="Proteomes" id="UP000032604"/>
    </source>
</evidence>
<protein>
    <submittedName>
        <fullName evidence="2">Glycerophosphodiester phosphodiesterase</fullName>
    </submittedName>
</protein>
<dbReference type="InterPro" id="IPR030395">
    <property type="entry name" value="GP_PDE_dom"/>
</dbReference>
<dbReference type="OrthoDB" id="5241788at2"/>
<dbReference type="SUPFAM" id="SSF51695">
    <property type="entry name" value="PLC-like phosphodiesterases"/>
    <property type="match status" value="1"/>
</dbReference>
<dbReference type="RefSeq" id="WP_045528033.1">
    <property type="nucleotide sequence ID" value="NZ_CP011043.1"/>
</dbReference>
<dbReference type="Proteomes" id="UP000032604">
    <property type="component" value="Chromosome"/>
</dbReference>
<accession>A0A0D5CHA4</accession>
<dbReference type="PANTHER" id="PTHR46211">
    <property type="entry name" value="GLYCEROPHOSPHORYL DIESTER PHOSPHODIESTERASE"/>
    <property type="match status" value="1"/>
</dbReference>
<dbReference type="PROSITE" id="PS51704">
    <property type="entry name" value="GP_PDE"/>
    <property type="match status" value="1"/>
</dbReference>
<dbReference type="HOGENOM" id="CLU_030006_3_6_11"/>
<dbReference type="EMBL" id="CP011043">
    <property type="protein sequence ID" value="AJW79016.1"/>
    <property type="molecule type" value="Genomic_DNA"/>
</dbReference>
<gene>
    <name evidence="2" type="ORF">VO01_07640</name>
</gene>